<dbReference type="InterPro" id="IPR015424">
    <property type="entry name" value="PyrdxlP-dep_Trfase"/>
</dbReference>
<comment type="caution">
    <text evidence="10">The sequence shown here is derived from an EMBL/GenBank/DDBJ whole genome shotgun (WGS) entry which is preliminary data.</text>
</comment>
<dbReference type="Proteomes" id="UP001500394">
    <property type="component" value="Unassembled WGS sequence"/>
</dbReference>
<evidence type="ECO:0000313" key="11">
    <source>
        <dbReference type="Proteomes" id="UP001500394"/>
    </source>
</evidence>
<dbReference type="EMBL" id="BAABGR010000006">
    <property type="protein sequence ID" value="GAA4512137.1"/>
    <property type="molecule type" value="Genomic_DNA"/>
</dbReference>
<dbReference type="PANTHER" id="PTHR11601">
    <property type="entry name" value="CYSTEINE DESULFURYLASE FAMILY MEMBER"/>
    <property type="match status" value="1"/>
</dbReference>
<name>A0ABP8QWU0_9SPHI</name>
<evidence type="ECO:0000256" key="7">
    <source>
        <dbReference type="ARBA" id="ARBA00023014"/>
    </source>
</evidence>
<gene>
    <name evidence="10" type="ORF">GCM10023173_05750</name>
</gene>
<dbReference type="InterPro" id="IPR016454">
    <property type="entry name" value="Cysteine_dSase"/>
</dbReference>
<dbReference type="Pfam" id="PF00266">
    <property type="entry name" value="Aminotran_5"/>
    <property type="match status" value="1"/>
</dbReference>
<evidence type="ECO:0000256" key="6">
    <source>
        <dbReference type="ARBA" id="ARBA00023004"/>
    </source>
</evidence>
<comment type="cofactor">
    <cofactor evidence="1">
        <name>pyridoxal 5'-phosphate</name>
        <dbReference type="ChEBI" id="CHEBI:597326"/>
    </cofactor>
</comment>
<keyword evidence="6" id="KW-0408">Iron</keyword>
<dbReference type="InterPro" id="IPR015421">
    <property type="entry name" value="PyrdxlP-dep_Trfase_major"/>
</dbReference>
<comment type="catalytic activity">
    <reaction evidence="8">
        <text>(sulfur carrier)-H + L-cysteine = (sulfur carrier)-SH + L-alanine</text>
        <dbReference type="Rhea" id="RHEA:43892"/>
        <dbReference type="Rhea" id="RHEA-COMP:14737"/>
        <dbReference type="Rhea" id="RHEA-COMP:14739"/>
        <dbReference type="ChEBI" id="CHEBI:29917"/>
        <dbReference type="ChEBI" id="CHEBI:35235"/>
        <dbReference type="ChEBI" id="CHEBI:57972"/>
        <dbReference type="ChEBI" id="CHEBI:64428"/>
        <dbReference type="EC" id="2.8.1.7"/>
    </reaction>
</comment>
<keyword evidence="4" id="KW-0479">Metal-binding</keyword>
<dbReference type="SUPFAM" id="SSF53383">
    <property type="entry name" value="PLP-dependent transferases"/>
    <property type="match status" value="1"/>
</dbReference>
<dbReference type="RefSeq" id="WP_345064462.1">
    <property type="nucleotide sequence ID" value="NZ_BAABGR010000006.1"/>
</dbReference>
<evidence type="ECO:0000256" key="3">
    <source>
        <dbReference type="ARBA" id="ARBA00022679"/>
    </source>
</evidence>
<keyword evidence="7" id="KW-0411">Iron-sulfur</keyword>
<dbReference type="Gene3D" id="3.90.1150.10">
    <property type="entry name" value="Aspartate Aminotransferase, domain 1"/>
    <property type="match status" value="1"/>
</dbReference>
<evidence type="ECO:0000313" key="10">
    <source>
        <dbReference type="EMBL" id="GAA4512137.1"/>
    </source>
</evidence>
<dbReference type="PANTHER" id="PTHR11601:SF34">
    <property type="entry name" value="CYSTEINE DESULFURASE"/>
    <property type="match status" value="1"/>
</dbReference>
<reference evidence="11" key="1">
    <citation type="journal article" date="2019" name="Int. J. Syst. Evol. Microbiol.">
        <title>The Global Catalogue of Microorganisms (GCM) 10K type strain sequencing project: providing services to taxonomists for standard genome sequencing and annotation.</title>
        <authorList>
            <consortium name="The Broad Institute Genomics Platform"/>
            <consortium name="The Broad Institute Genome Sequencing Center for Infectious Disease"/>
            <person name="Wu L."/>
            <person name="Ma J."/>
        </authorList>
    </citation>
    <scope>NUCLEOTIDE SEQUENCE [LARGE SCALE GENOMIC DNA]</scope>
    <source>
        <strain evidence="11">JCM 17858</strain>
    </source>
</reference>
<keyword evidence="5" id="KW-0663">Pyridoxal phosphate</keyword>
<dbReference type="Gene3D" id="1.10.260.50">
    <property type="match status" value="1"/>
</dbReference>
<dbReference type="Gene3D" id="3.40.640.10">
    <property type="entry name" value="Type I PLP-dependent aspartate aminotransferase-like (Major domain)"/>
    <property type="match status" value="1"/>
</dbReference>
<evidence type="ECO:0000256" key="2">
    <source>
        <dbReference type="ARBA" id="ARBA00006490"/>
    </source>
</evidence>
<feature type="domain" description="Aminotransferase class V" evidence="9">
    <location>
        <begin position="2"/>
        <end position="361"/>
    </location>
</feature>
<sequence length="389" mass="43091">MIYLDNNATTRVDDAVLDTMLPYLKEDYGNASSLQHRLGRAANHAVETARKQIAAYFGVSTKEIFFTSGATESINMVLRGIWERYQHLGKHIITTKAEHKAVLSTLEALQKKGARISYLSLDKYGNISLEELERSITSDTILMCFMHANNETGVIHPVEEIAKIATQRKVIFFSDTTQAIGKLPFTYGDSGIDVCCFSAHKLHGPKGIGGVYIRRKSRPIQIEPLITGGKQENSLRGGTYNTAAIAGMGKAFEMLSEATPGDIEAKRKYFENRLIDEIEETTIHAAHVPRLCNTSNILFKYVRSVELMSKLPDIAISSGSACVSGDREPSHVLTAMGVDAEDALCSIRFSLSKYTTKEELDSAIEKIKMAVQSIRNSSPIWQMYKANLL</sequence>
<evidence type="ECO:0000256" key="4">
    <source>
        <dbReference type="ARBA" id="ARBA00022723"/>
    </source>
</evidence>
<keyword evidence="11" id="KW-1185">Reference proteome</keyword>
<evidence type="ECO:0000256" key="5">
    <source>
        <dbReference type="ARBA" id="ARBA00022898"/>
    </source>
</evidence>
<organism evidence="10 11">
    <name type="scientific">Sphingobacterium thermophilum</name>
    <dbReference type="NCBI Taxonomy" id="768534"/>
    <lineage>
        <taxon>Bacteria</taxon>
        <taxon>Pseudomonadati</taxon>
        <taxon>Bacteroidota</taxon>
        <taxon>Sphingobacteriia</taxon>
        <taxon>Sphingobacteriales</taxon>
        <taxon>Sphingobacteriaceae</taxon>
        <taxon>Sphingobacterium</taxon>
    </lineage>
</organism>
<protein>
    <submittedName>
        <fullName evidence="10">IscS subfamily cysteine desulfurase</fullName>
    </submittedName>
</protein>
<dbReference type="PIRSF" id="PIRSF005572">
    <property type="entry name" value="NifS"/>
    <property type="match status" value="1"/>
</dbReference>
<keyword evidence="3" id="KW-0808">Transferase</keyword>
<evidence type="ECO:0000256" key="8">
    <source>
        <dbReference type="ARBA" id="ARBA00050776"/>
    </source>
</evidence>
<dbReference type="InterPro" id="IPR000192">
    <property type="entry name" value="Aminotrans_V_dom"/>
</dbReference>
<dbReference type="InterPro" id="IPR015422">
    <property type="entry name" value="PyrdxlP-dep_Trfase_small"/>
</dbReference>
<evidence type="ECO:0000256" key="1">
    <source>
        <dbReference type="ARBA" id="ARBA00001933"/>
    </source>
</evidence>
<accession>A0ABP8QWU0</accession>
<proteinExistence type="inferred from homology"/>
<comment type="similarity">
    <text evidence="2">Belongs to the class-V pyridoxal-phosphate-dependent aminotransferase family. NifS/IscS subfamily.</text>
</comment>
<evidence type="ECO:0000259" key="9">
    <source>
        <dbReference type="Pfam" id="PF00266"/>
    </source>
</evidence>